<organism evidence="3 4">
    <name type="scientific">Nematostella vectensis</name>
    <name type="common">Starlet sea anemone</name>
    <dbReference type="NCBI Taxonomy" id="45351"/>
    <lineage>
        <taxon>Eukaryota</taxon>
        <taxon>Metazoa</taxon>
        <taxon>Cnidaria</taxon>
        <taxon>Anthozoa</taxon>
        <taxon>Hexacorallia</taxon>
        <taxon>Actiniaria</taxon>
        <taxon>Edwardsiidae</taxon>
        <taxon>Nematostella</taxon>
    </lineage>
</organism>
<dbReference type="InParanoid" id="A7SHQ7"/>
<dbReference type="Proteomes" id="UP000001593">
    <property type="component" value="Unassembled WGS sequence"/>
</dbReference>
<evidence type="ECO:0000256" key="1">
    <source>
        <dbReference type="SAM" id="Phobius"/>
    </source>
</evidence>
<dbReference type="PhylomeDB" id="A7SHQ7"/>
<protein>
    <submittedName>
        <fullName evidence="3">Uncharacterized protein</fullName>
    </submittedName>
</protein>
<feature type="chain" id="PRO_5002715270" evidence="2">
    <location>
        <begin position="19"/>
        <end position="201"/>
    </location>
</feature>
<dbReference type="SUPFAM" id="SSF50729">
    <property type="entry name" value="PH domain-like"/>
    <property type="match status" value="1"/>
</dbReference>
<gene>
    <name evidence="3" type="ORF">NEMVEDRAFT_v1g212458</name>
</gene>
<dbReference type="InterPro" id="IPR036259">
    <property type="entry name" value="MFS_trans_sf"/>
</dbReference>
<proteinExistence type="predicted"/>
<keyword evidence="1" id="KW-1133">Transmembrane helix</keyword>
<keyword evidence="1" id="KW-0812">Transmembrane</keyword>
<name>A7SHQ7_NEMVE</name>
<dbReference type="Gene3D" id="2.30.29.30">
    <property type="entry name" value="Pleckstrin-homology domain (PH domain)/Phosphotyrosine-binding domain (PTB)"/>
    <property type="match status" value="1"/>
</dbReference>
<dbReference type="AlphaFoldDB" id="A7SHQ7"/>
<dbReference type="SUPFAM" id="SSF103473">
    <property type="entry name" value="MFS general substrate transporter"/>
    <property type="match status" value="1"/>
</dbReference>
<evidence type="ECO:0000313" key="4">
    <source>
        <dbReference type="Proteomes" id="UP000001593"/>
    </source>
</evidence>
<evidence type="ECO:0000313" key="3">
    <source>
        <dbReference type="EMBL" id="EDO36777.1"/>
    </source>
</evidence>
<feature type="signal peptide" evidence="2">
    <location>
        <begin position="1"/>
        <end position="18"/>
    </location>
</feature>
<sequence>MATAIVGLIFLISGLSAAALSPVVGTLCDKKGCFSESVIFGLVICGISLLLVGPSPAFNLFLPSAAGMPDDIATNGAVSGIVTAALNCGSFLGAFGGGVLNDWLSFSTAATRFYTDKEDAIELYTAERSFIMYAGSRNEKKHWLQKLRTSIAIQLRGDEATDSSDITHRKAAFTYKDGRIYCGSFVDGKAVSIWLFNFFWR</sequence>
<dbReference type="Gene3D" id="1.20.1250.20">
    <property type="entry name" value="MFS general substrate transporter like domains"/>
    <property type="match status" value="1"/>
</dbReference>
<reference evidence="3 4" key="1">
    <citation type="journal article" date="2007" name="Science">
        <title>Sea anemone genome reveals ancestral eumetazoan gene repertoire and genomic organization.</title>
        <authorList>
            <person name="Putnam N.H."/>
            <person name="Srivastava M."/>
            <person name="Hellsten U."/>
            <person name="Dirks B."/>
            <person name="Chapman J."/>
            <person name="Salamov A."/>
            <person name="Terry A."/>
            <person name="Shapiro H."/>
            <person name="Lindquist E."/>
            <person name="Kapitonov V.V."/>
            <person name="Jurka J."/>
            <person name="Genikhovich G."/>
            <person name="Grigoriev I.V."/>
            <person name="Lucas S.M."/>
            <person name="Steele R.E."/>
            <person name="Finnerty J.R."/>
            <person name="Technau U."/>
            <person name="Martindale M.Q."/>
            <person name="Rokhsar D.S."/>
        </authorList>
    </citation>
    <scope>NUCLEOTIDE SEQUENCE [LARGE SCALE GENOMIC DNA]</scope>
    <source>
        <strain evidence="4">CH2 X CH6</strain>
    </source>
</reference>
<keyword evidence="2" id="KW-0732">Signal</keyword>
<dbReference type="HOGENOM" id="CLU_1361862_0_0_1"/>
<keyword evidence="4" id="KW-1185">Reference proteome</keyword>
<dbReference type="STRING" id="45351.A7SHQ7"/>
<dbReference type="EMBL" id="DS469662">
    <property type="protein sequence ID" value="EDO36777.1"/>
    <property type="molecule type" value="Genomic_DNA"/>
</dbReference>
<accession>A7SHQ7</accession>
<keyword evidence="1" id="KW-0472">Membrane</keyword>
<dbReference type="InterPro" id="IPR011993">
    <property type="entry name" value="PH-like_dom_sf"/>
</dbReference>
<feature type="transmembrane region" description="Helical" evidence="1">
    <location>
        <begin position="34"/>
        <end position="52"/>
    </location>
</feature>
<evidence type="ECO:0000256" key="2">
    <source>
        <dbReference type="SAM" id="SignalP"/>
    </source>
</evidence>